<proteinExistence type="predicted"/>
<accession>A0A382FXK2</accession>
<dbReference type="EMBL" id="UINC01052413">
    <property type="protein sequence ID" value="SVB67720.1"/>
    <property type="molecule type" value="Genomic_DNA"/>
</dbReference>
<feature type="non-terminal residue" evidence="4">
    <location>
        <position position="1"/>
    </location>
</feature>
<name>A0A382FXK2_9ZZZZ</name>
<keyword evidence="3" id="KW-0865">Zymogen</keyword>
<dbReference type="InterPro" id="IPR043137">
    <property type="entry name" value="GGT_ssub_C"/>
</dbReference>
<dbReference type="AlphaFoldDB" id="A0A382FXK2"/>
<sequence length="469" mass="51844">MKKGIVATGSQEATQAAIDMLETGGNAVDAAVAAVFTSMTSEFALTGVAGGGAMMVKLVENDPLLYDFFVNTPSLKQVKEIDFFKAKVNFGSSTQHFYIGKGSVAIPGNLAGLVTVQKELGRLPLSVVLEPGINLSRSGYKMNKEQAYIFRILEPIFCHSSEARQLLFKDNQLLKEGELFVNLDLSNFLERVAREGADFFYQGEMAELMEKTLSHGGLIDYNSLNNYRVIPRKPICTHFQHMEIYSNPPPAAGGSLIIFLLRLLEKSGDNKFPVSRLIHAMSLTNTARHEVCTDPNNESLYMHLLQEDIFMHYMDMFSKKESSAEQHSKQANRGCTTHVSVMDKAGNCASVTTSNGEGSGYVLPGTGIMLNNMLGEEDLNPMGFHNWKNPRRLATMMSPSIVTRDGKPVMIIGSGGSNRIRSAIVQVLINYIYRGMSLKQSIDEPRLHLEGDKLYHEPGIKILPDDMPF</sequence>
<evidence type="ECO:0000313" key="4">
    <source>
        <dbReference type="EMBL" id="SVB67720.1"/>
    </source>
</evidence>
<dbReference type="PANTHER" id="PTHR43199">
    <property type="entry name" value="GLUTATHIONE HYDROLASE"/>
    <property type="match status" value="1"/>
</dbReference>
<dbReference type="SUPFAM" id="SSF56235">
    <property type="entry name" value="N-terminal nucleophile aminohydrolases (Ntn hydrolases)"/>
    <property type="match status" value="1"/>
</dbReference>
<dbReference type="InterPro" id="IPR051792">
    <property type="entry name" value="GGT_bact"/>
</dbReference>
<dbReference type="InterPro" id="IPR043138">
    <property type="entry name" value="GGT_lsub"/>
</dbReference>
<evidence type="ECO:0008006" key="5">
    <source>
        <dbReference type="Google" id="ProtNLM"/>
    </source>
</evidence>
<dbReference type="InterPro" id="IPR029055">
    <property type="entry name" value="Ntn_hydrolases_N"/>
</dbReference>
<evidence type="ECO:0000256" key="2">
    <source>
        <dbReference type="ARBA" id="ARBA00022801"/>
    </source>
</evidence>
<dbReference type="PANTHER" id="PTHR43199:SF1">
    <property type="entry name" value="GLUTATHIONE HYDROLASE PROENZYME"/>
    <property type="match status" value="1"/>
</dbReference>
<evidence type="ECO:0000256" key="3">
    <source>
        <dbReference type="ARBA" id="ARBA00023145"/>
    </source>
</evidence>
<dbReference type="Gene3D" id="1.10.246.130">
    <property type="match status" value="1"/>
</dbReference>
<dbReference type="Pfam" id="PF01019">
    <property type="entry name" value="G_glu_transpept"/>
    <property type="match status" value="1"/>
</dbReference>
<dbReference type="Gene3D" id="3.60.20.40">
    <property type="match status" value="1"/>
</dbReference>
<dbReference type="GO" id="GO:0016787">
    <property type="term" value="F:hydrolase activity"/>
    <property type="evidence" value="ECO:0007669"/>
    <property type="project" value="UniProtKB-KW"/>
</dbReference>
<keyword evidence="1" id="KW-0808">Transferase</keyword>
<gene>
    <name evidence="4" type="ORF">METZ01_LOCUS220574</name>
</gene>
<dbReference type="PRINTS" id="PR01210">
    <property type="entry name" value="GGTRANSPTASE"/>
</dbReference>
<feature type="non-terminal residue" evidence="4">
    <location>
        <position position="469"/>
    </location>
</feature>
<protein>
    <recommendedName>
        <fullName evidence="5">Gamma-glutamyltransferase</fullName>
    </recommendedName>
</protein>
<dbReference type="GO" id="GO:0016740">
    <property type="term" value="F:transferase activity"/>
    <property type="evidence" value="ECO:0007669"/>
    <property type="project" value="UniProtKB-KW"/>
</dbReference>
<organism evidence="4">
    <name type="scientific">marine metagenome</name>
    <dbReference type="NCBI Taxonomy" id="408172"/>
    <lineage>
        <taxon>unclassified sequences</taxon>
        <taxon>metagenomes</taxon>
        <taxon>ecological metagenomes</taxon>
    </lineage>
</organism>
<reference evidence="4" key="1">
    <citation type="submission" date="2018-05" db="EMBL/GenBank/DDBJ databases">
        <authorList>
            <person name="Lanie J.A."/>
            <person name="Ng W.-L."/>
            <person name="Kazmierczak K.M."/>
            <person name="Andrzejewski T.M."/>
            <person name="Davidsen T.M."/>
            <person name="Wayne K.J."/>
            <person name="Tettelin H."/>
            <person name="Glass J.I."/>
            <person name="Rusch D."/>
            <person name="Podicherti R."/>
            <person name="Tsui H.-C.T."/>
            <person name="Winkler M.E."/>
        </authorList>
    </citation>
    <scope>NUCLEOTIDE SEQUENCE</scope>
</reference>
<evidence type="ECO:0000256" key="1">
    <source>
        <dbReference type="ARBA" id="ARBA00022679"/>
    </source>
</evidence>
<keyword evidence="2" id="KW-0378">Hydrolase</keyword>